<dbReference type="SUPFAM" id="SSF51735">
    <property type="entry name" value="NAD(P)-binding Rossmann-fold domains"/>
    <property type="match status" value="1"/>
</dbReference>
<dbReference type="Gene3D" id="3.90.25.10">
    <property type="entry name" value="UDP-galactose 4-epimerase, domain 1"/>
    <property type="match status" value="1"/>
</dbReference>
<dbReference type="EMBL" id="VWNA01000001">
    <property type="protein sequence ID" value="MQT13971.1"/>
    <property type="molecule type" value="Genomic_DNA"/>
</dbReference>
<evidence type="ECO:0000313" key="2">
    <source>
        <dbReference type="EMBL" id="MQT13971.1"/>
    </source>
</evidence>
<dbReference type="AlphaFoldDB" id="A0A6A7Y795"/>
<name>A0A6A7Y795_9HYPH</name>
<accession>A0A6A7Y795</accession>
<dbReference type="PANTHER" id="PTHR43000">
    <property type="entry name" value="DTDP-D-GLUCOSE 4,6-DEHYDRATASE-RELATED"/>
    <property type="match status" value="1"/>
</dbReference>
<evidence type="ECO:0000259" key="1">
    <source>
        <dbReference type="Pfam" id="PF16363"/>
    </source>
</evidence>
<reference evidence="2 3" key="1">
    <citation type="submission" date="2019-09" db="EMBL/GenBank/DDBJ databases">
        <title>Segnochrobactrum spirostomi gen. nov., sp. nov., isolated from the ciliate Spirostomum cf. yagiui and description of a novel family, Segnochrobactraceae fam. nov. within the order Rhizobiales of the class Alphaproteobacteria.</title>
        <authorList>
            <person name="Akter S."/>
            <person name="Shazib S.U.A."/>
            <person name="Shin M.K."/>
        </authorList>
    </citation>
    <scope>NUCLEOTIDE SEQUENCE [LARGE SCALE GENOMIC DNA]</scope>
    <source>
        <strain evidence="2 3">Sp-1</strain>
    </source>
</reference>
<sequence length="315" mass="33174">MRILLTGALGFVAPFAQQAIADRLGGDIEWLPTSQRSGTTALGEATTALDITAADDAAELVRRFRPHAVLHLAGVTSLADAAGDPFGAWRVNVFGTLNLLNALIAHAPGSLFVSVGTGLAYGAAARHGRPLGEQDLLEPQNEYGVTKAAADLAVGAAANRGVKVIRLRPFNHTGRGQPEKFVVPSFVGQIARIERGVVPPVMRVGNLDVIRDFLDVRDVAACYAEVIARAGDVPSGTIFNIASGAPRTVRSILEMLIAASGAEITVETDPALVRPNELATYVGDATAIRDSLGWAPRIDFADTLRDMLAAARDRV</sequence>
<evidence type="ECO:0000313" key="3">
    <source>
        <dbReference type="Proteomes" id="UP000332515"/>
    </source>
</evidence>
<dbReference type="Proteomes" id="UP000332515">
    <property type="component" value="Unassembled WGS sequence"/>
</dbReference>
<dbReference type="Pfam" id="PF16363">
    <property type="entry name" value="GDP_Man_Dehyd"/>
    <property type="match status" value="1"/>
</dbReference>
<dbReference type="Gene3D" id="3.40.50.720">
    <property type="entry name" value="NAD(P)-binding Rossmann-like Domain"/>
    <property type="match status" value="1"/>
</dbReference>
<comment type="caution">
    <text evidence="2">The sequence shown here is derived from an EMBL/GenBank/DDBJ whole genome shotgun (WGS) entry which is preliminary data.</text>
</comment>
<protein>
    <submittedName>
        <fullName evidence="2">NAD-dependent epimerase/dehydratase family protein</fullName>
    </submittedName>
</protein>
<dbReference type="InterPro" id="IPR016040">
    <property type="entry name" value="NAD(P)-bd_dom"/>
</dbReference>
<feature type="domain" description="NAD(P)-binding" evidence="1">
    <location>
        <begin position="48"/>
        <end position="307"/>
    </location>
</feature>
<keyword evidence="3" id="KW-1185">Reference proteome</keyword>
<gene>
    <name evidence="2" type="ORF">F0357_15245</name>
</gene>
<organism evidence="2 3">
    <name type="scientific">Segnochrobactrum spirostomi</name>
    <dbReference type="NCBI Taxonomy" id="2608987"/>
    <lineage>
        <taxon>Bacteria</taxon>
        <taxon>Pseudomonadati</taxon>
        <taxon>Pseudomonadota</taxon>
        <taxon>Alphaproteobacteria</taxon>
        <taxon>Hyphomicrobiales</taxon>
        <taxon>Segnochrobactraceae</taxon>
        <taxon>Segnochrobactrum</taxon>
    </lineage>
</organism>
<proteinExistence type="predicted"/>
<dbReference type="InterPro" id="IPR036291">
    <property type="entry name" value="NAD(P)-bd_dom_sf"/>
</dbReference>
<dbReference type="RefSeq" id="WP_153483715.1">
    <property type="nucleotide sequence ID" value="NZ_VWNA01000001.1"/>
</dbReference>